<keyword evidence="2 4" id="KW-0479">Metal-binding</keyword>
<organism evidence="5 6">
    <name type="scientific">Volucribacter psittacicida</name>
    <dbReference type="NCBI Taxonomy" id="203482"/>
    <lineage>
        <taxon>Bacteria</taxon>
        <taxon>Pseudomonadati</taxon>
        <taxon>Pseudomonadota</taxon>
        <taxon>Gammaproteobacteria</taxon>
        <taxon>Pasteurellales</taxon>
        <taxon>Pasteurellaceae</taxon>
        <taxon>Volucribacter</taxon>
    </lineage>
</organism>
<dbReference type="CDD" id="cd00503">
    <property type="entry name" value="Frataxin"/>
    <property type="match status" value="1"/>
</dbReference>
<evidence type="ECO:0000313" key="5">
    <source>
        <dbReference type="EMBL" id="TCJ98863.1"/>
    </source>
</evidence>
<accession>A0A4R1FVE9</accession>
<dbReference type="PANTHER" id="PTHR16821:SF2">
    <property type="entry name" value="FRATAXIN, MITOCHONDRIAL"/>
    <property type="match status" value="1"/>
</dbReference>
<sequence>MNLAEYHNNIEKVWAEIEQQLEAQDCDVDCDTQGAVFSITFADRSQIIINKQEPMLELWLASRLGGLHFAYQNQQWINSDGETFWHCLEQACAAHGETVKFIAA</sequence>
<dbReference type="InterPro" id="IPR036524">
    <property type="entry name" value="Frataxin/CyaY_sf"/>
</dbReference>
<keyword evidence="3 4" id="KW-0408">Iron</keyword>
<proteinExistence type="inferred from homology"/>
<gene>
    <name evidence="4" type="primary">cyaY</name>
    <name evidence="5" type="ORF">EV694_1292</name>
</gene>
<dbReference type="GO" id="GO:0008198">
    <property type="term" value="F:ferrous iron binding"/>
    <property type="evidence" value="ECO:0007669"/>
    <property type="project" value="TreeGrafter"/>
</dbReference>
<keyword evidence="6" id="KW-1185">Reference proteome</keyword>
<dbReference type="HAMAP" id="MF_00142">
    <property type="entry name" value="CyaY"/>
    <property type="match status" value="1"/>
</dbReference>
<dbReference type="PROSITE" id="PS01344">
    <property type="entry name" value="FRATAXIN_1"/>
    <property type="match status" value="1"/>
</dbReference>
<evidence type="ECO:0000256" key="2">
    <source>
        <dbReference type="ARBA" id="ARBA00022723"/>
    </source>
</evidence>
<dbReference type="Proteomes" id="UP000294702">
    <property type="component" value="Unassembled WGS sequence"/>
</dbReference>
<name>A0A4R1FVE9_9PAST</name>
<evidence type="ECO:0000256" key="4">
    <source>
        <dbReference type="HAMAP-Rule" id="MF_00142"/>
    </source>
</evidence>
<dbReference type="Gene3D" id="3.30.920.10">
    <property type="entry name" value="Frataxin/CyaY"/>
    <property type="match status" value="1"/>
</dbReference>
<dbReference type="InterPro" id="IPR002908">
    <property type="entry name" value="Frataxin/CyaY"/>
</dbReference>
<dbReference type="InterPro" id="IPR020895">
    <property type="entry name" value="Frataxin_CS"/>
</dbReference>
<dbReference type="RefSeq" id="WP_132690618.1">
    <property type="nucleotide sequence ID" value="NZ_SMFT01000002.1"/>
</dbReference>
<dbReference type="SMART" id="SM01219">
    <property type="entry name" value="Frataxin_Cyay"/>
    <property type="match status" value="1"/>
</dbReference>
<dbReference type="Pfam" id="PF01491">
    <property type="entry name" value="Frataxin_Cyay"/>
    <property type="match status" value="1"/>
</dbReference>
<evidence type="ECO:0000256" key="3">
    <source>
        <dbReference type="ARBA" id="ARBA00023004"/>
    </source>
</evidence>
<dbReference type="GO" id="GO:0005829">
    <property type="term" value="C:cytosol"/>
    <property type="evidence" value="ECO:0007669"/>
    <property type="project" value="TreeGrafter"/>
</dbReference>
<evidence type="ECO:0000256" key="1">
    <source>
        <dbReference type="ARBA" id="ARBA00008183"/>
    </source>
</evidence>
<evidence type="ECO:0000313" key="6">
    <source>
        <dbReference type="Proteomes" id="UP000294702"/>
    </source>
</evidence>
<dbReference type="SUPFAM" id="SSF55387">
    <property type="entry name" value="Frataxin/Nqo15-like"/>
    <property type="match status" value="1"/>
</dbReference>
<reference evidence="5 6" key="1">
    <citation type="submission" date="2019-03" db="EMBL/GenBank/DDBJ databases">
        <title>Genomic Encyclopedia of Type Strains, Phase IV (KMG-IV): sequencing the most valuable type-strain genomes for metagenomic binning, comparative biology and taxonomic classification.</title>
        <authorList>
            <person name="Goeker M."/>
        </authorList>
    </citation>
    <scope>NUCLEOTIDE SEQUENCE [LARGE SCALE GENOMIC DNA]</scope>
    <source>
        <strain evidence="5 6">DSM 15534</strain>
    </source>
</reference>
<dbReference type="GO" id="GO:0008199">
    <property type="term" value="F:ferric iron binding"/>
    <property type="evidence" value="ECO:0007669"/>
    <property type="project" value="InterPro"/>
</dbReference>
<dbReference type="InterPro" id="IPR047584">
    <property type="entry name" value="CyaY"/>
</dbReference>
<comment type="function">
    <text evidence="4">Involved in iron-sulfur (Fe-S) cluster assembly. May act as a regulator of Fe-S biogenesis.</text>
</comment>
<comment type="similarity">
    <text evidence="1 4">Belongs to the frataxin family.</text>
</comment>
<dbReference type="NCBIfam" id="TIGR03421">
    <property type="entry name" value="FeS_CyaY"/>
    <property type="match status" value="1"/>
</dbReference>
<dbReference type="PANTHER" id="PTHR16821">
    <property type="entry name" value="FRATAXIN"/>
    <property type="match status" value="1"/>
</dbReference>
<comment type="caution">
    <text evidence="5">The sequence shown here is derived from an EMBL/GenBank/DDBJ whole genome shotgun (WGS) entry which is preliminary data.</text>
</comment>
<dbReference type="EMBL" id="SMFT01000002">
    <property type="protein sequence ID" value="TCJ98863.1"/>
    <property type="molecule type" value="Genomic_DNA"/>
</dbReference>
<dbReference type="OrthoDB" id="285675at2"/>
<protein>
    <recommendedName>
        <fullName evidence="4">Iron-sulfur cluster assembly protein CyaY</fullName>
    </recommendedName>
</protein>
<dbReference type="GO" id="GO:0016226">
    <property type="term" value="P:iron-sulfur cluster assembly"/>
    <property type="evidence" value="ECO:0007669"/>
    <property type="project" value="UniProtKB-UniRule"/>
</dbReference>
<dbReference type="AlphaFoldDB" id="A0A4R1FVE9"/>
<dbReference type="PROSITE" id="PS50810">
    <property type="entry name" value="FRATAXIN_2"/>
    <property type="match status" value="1"/>
</dbReference>